<evidence type="ECO:0000313" key="2">
    <source>
        <dbReference type="Proteomes" id="UP001057402"/>
    </source>
</evidence>
<dbReference type="EMBL" id="CM042881">
    <property type="protein sequence ID" value="KAI4384486.1"/>
    <property type="molecule type" value="Genomic_DNA"/>
</dbReference>
<protein>
    <submittedName>
        <fullName evidence="1">Uncharacterized protein</fullName>
    </submittedName>
</protein>
<organism evidence="1 2">
    <name type="scientific">Melastoma candidum</name>
    <dbReference type="NCBI Taxonomy" id="119954"/>
    <lineage>
        <taxon>Eukaryota</taxon>
        <taxon>Viridiplantae</taxon>
        <taxon>Streptophyta</taxon>
        <taxon>Embryophyta</taxon>
        <taxon>Tracheophyta</taxon>
        <taxon>Spermatophyta</taxon>
        <taxon>Magnoliopsida</taxon>
        <taxon>eudicotyledons</taxon>
        <taxon>Gunneridae</taxon>
        <taxon>Pentapetalae</taxon>
        <taxon>rosids</taxon>
        <taxon>malvids</taxon>
        <taxon>Myrtales</taxon>
        <taxon>Melastomataceae</taxon>
        <taxon>Melastomatoideae</taxon>
        <taxon>Melastomateae</taxon>
        <taxon>Melastoma</taxon>
    </lineage>
</organism>
<proteinExistence type="predicted"/>
<gene>
    <name evidence="1" type="ORF">MLD38_002636</name>
</gene>
<dbReference type="Proteomes" id="UP001057402">
    <property type="component" value="Chromosome 2"/>
</dbReference>
<evidence type="ECO:0000313" key="1">
    <source>
        <dbReference type="EMBL" id="KAI4384486.1"/>
    </source>
</evidence>
<reference evidence="2" key="1">
    <citation type="journal article" date="2023" name="Front. Plant Sci.">
        <title>Chromosomal-level genome assembly of Melastoma candidum provides insights into trichome evolution.</title>
        <authorList>
            <person name="Zhong Y."/>
            <person name="Wu W."/>
            <person name="Sun C."/>
            <person name="Zou P."/>
            <person name="Liu Y."/>
            <person name="Dai S."/>
            <person name="Zhou R."/>
        </authorList>
    </citation>
    <scope>NUCLEOTIDE SEQUENCE [LARGE SCALE GENOMIC DNA]</scope>
</reference>
<accession>A0ACB9S315</accession>
<keyword evidence="2" id="KW-1185">Reference proteome</keyword>
<sequence>MTGSGSSCGACKFLRRKCTCDCVFAPYFSYDQASAHFAAVHKVFGASNVSKLLSHLPVQARSDAAVTISYEALARMRDPVYGCVAHIFALQEQVANLQEEIEILGTQMANLGVGFQSGRADQFHDNITSTFCEIPVHFTETNNHGDKSHLFCQNHQEDHLHQLAATNTMMINAEFHGMCAWGGAKDPDQDQDQDHNLSSEDDPNLMDKIFDATEPGTCMPSYPWIANNVCD</sequence>
<name>A0ACB9S315_9MYRT</name>
<comment type="caution">
    <text evidence="1">The sequence shown here is derived from an EMBL/GenBank/DDBJ whole genome shotgun (WGS) entry which is preliminary data.</text>
</comment>